<name>A0A813TQ63_9BILA</name>
<evidence type="ECO:0000313" key="2">
    <source>
        <dbReference type="Proteomes" id="UP000663891"/>
    </source>
</evidence>
<evidence type="ECO:0000313" key="1">
    <source>
        <dbReference type="EMBL" id="CAF0812354.1"/>
    </source>
</evidence>
<dbReference type="AlphaFoldDB" id="A0A813TQ63"/>
<comment type="caution">
    <text evidence="1">The sequence shown here is derived from an EMBL/GenBank/DDBJ whole genome shotgun (WGS) entry which is preliminary data.</text>
</comment>
<sequence length="70" mass="8185">MVDALNQFSSNQRLLRSQRKSANTQLNTFNPTVDVSTRFITDSQDVNFLSPTTRFYYNIHIILIRRGVYT</sequence>
<gene>
    <name evidence="1" type="ORF">VCS650_LOCUS4617</name>
</gene>
<protein>
    <submittedName>
        <fullName evidence="1">Uncharacterized protein</fullName>
    </submittedName>
</protein>
<dbReference type="EMBL" id="CAJNON010000026">
    <property type="protein sequence ID" value="CAF0812354.1"/>
    <property type="molecule type" value="Genomic_DNA"/>
</dbReference>
<accession>A0A813TQ63</accession>
<proteinExistence type="predicted"/>
<dbReference type="Proteomes" id="UP000663891">
    <property type="component" value="Unassembled WGS sequence"/>
</dbReference>
<organism evidence="1 2">
    <name type="scientific">Adineta steineri</name>
    <dbReference type="NCBI Taxonomy" id="433720"/>
    <lineage>
        <taxon>Eukaryota</taxon>
        <taxon>Metazoa</taxon>
        <taxon>Spiralia</taxon>
        <taxon>Gnathifera</taxon>
        <taxon>Rotifera</taxon>
        <taxon>Eurotatoria</taxon>
        <taxon>Bdelloidea</taxon>
        <taxon>Adinetida</taxon>
        <taxon>Adinetidae</taxon>
        <taxon>Adineta</taxon>
    </lineage>
</organism>
<reference evidence="1" key="1">
    <citation type="submission" date="2021-02" db="EMBL/GenBank/DDBJ databases">
        <authorList>
            <person name="Nowell W R."/>
        </authorList>
    </citation>
    <scope>NUCLEOTIDE SEQUENCE</scope>
</reference>